<dbReference type="AlphaFoldDB" id="A0A067FXE1"/>
<evidence type="ECO:0000256" key="2">
    <source>
        <dbReference type="ARBA" id="ARBA00012485"/>
    </source>
</evidence>
<dbReference type="SUPFAM" id="SSF56204">
    <property type="entry name" value="Hect, E3 ligase catalytic domain"/>
    <property type="match status" value="1"/>
</dbReference>
<keyword evidence="3" id="KW-0808">Transferase</keyword>
<evidence type="ECO:0000256" key="5">
    <source>
        <dbReference type="ARBA" id="ARBA00057703"/>
    </source>
</evidence>
<keyword evidence="4 7" id="KW-0833">Ubl conjugation pathway</keyword>
<dbReference type="FunFam" id="3.30.2160.10:FF:000002">
    <property type="entry name" value="Putative Ubiquitin-protein ligase E3C"/>
    <property type="match status" value="1"/>
</dbReference>
<dbReference type="InterPro" id="IPR044611">
    <property type="entry name" value="E3A/B/C-like"/>
</dbReference>
<dbReference type="PROSITE" id="PS50237">
    <property type="entry name" value="HECT"/>
    <property type="match status" value="1"/>
</dbReference>
<dbReference type="EC" id="2.3.2.26" evidence="2"/>
<comment type="similarity">
    <text evidence="6">Belongs to the UPL family.</text>
</comment>
<feature type="domain" description="HECT" evidence="8">
    <location>
        <begin position="1"/>
        <end position="156"/>
    </location>
</feature>
<evidence type="ECO:0000256" key="7">
    <source>
        <dbReference type="PROSITE-ProRule" id="PRU00104"/>
    </source>
</evidence>
<feature type="non-terminal residue" evidence="9">
    <location>
        <position position="1"/>
    </location>
</feature>
<dbReference type="SMART" id="SM00119">
    <property type="entry name" value="HECTc"/>
    <property type="match status" value="1"/>
</dbReference>
<evidence type="ECO:0000259" key="8">
    <source>
        <dbReference type="PROSITE" id="PS50237"/>
    </source>
</evidence>
<accession>A0A067FXE1</accession>
<comment type="catalytic activity">
    <reaction evidence="1">
        <text>S-ubiquitinyl-[E2 ubiquitin-conjugating enzyme]-L-cysteine + [acceptor protein]-L-lysine = [E2 ubiquitin-conjugating enzyme]-L-cysteine + N(6)-ubiquitinyl-[acceptor protein]-L-lysine.</text>
        <dbReference type="EC" id="2.3.2.26"/>
    </reaction>
</comment>
<proteinExistence type="inferred from homology"/>
<dbReference type="PANTHER" id="PTHR45700">
    <property type="entry name" value="UBIQUITIN-PROTEIN LIGASE E3C"/>
    <property type="match status" value="1"/>
</dbReference>
<dbReference type="Pfam" id="PF00632">
    <property type="entry name" value="HECT"/>
    <property type="match status" value="1"/>
</dbReference>
<dbReference type="Gene3D" id="3.30.2160.10">
    <property type="entry name" value="Hect, E3 ligase catalytic domain"/>
    <property type="match status" value="1"/>
</dbReference>
<organism evidence="9 10">
    <name type="scientific">Citrus sinensis</name>
    <name type="common">Sweet orange</name>
    <name type="synonym">Citrus aurantium var. sinensis</name>
    <dbReference type="NCBI Taxonomy" id="2711"/>
    <lineage>
        <taxon>Eukaryota</taxon>
        <taxon>Viridiplantae</taxon>
        <taxon>Streptophyta</taxon>
        <taxon>Embryophyta</taxon>
        <taxon>Tracheophyta</taxon>
        <taxon>Spermatophyta</taxon>
        <taxon>Magnoliopsida</taxon>
        <taxon>eudicotyledons</taxon>
        <taxon>Gunneridae</taxon>
        <taxon>Pentapetalae</taxon>
        <taxon>rosids</taxon>
        <taxon>malvids</taxon>
        <taxon>Sapindales</taxon>
        <taxon>Rutaceae</taxon>
        <taxon>Aurantioideae</taxon>
        <taxon>Citrus</taxon>
    </lineage>
</organism>
<protein>
    <recommendedName>
        <fullName evidence="2">HECT-type E3 ubiquitin transferase</fullName>
        <ecNumber evidence="2">2.3.2.26</ecNumber>
    </recommendedName>
</protein>
<comment type="caution">
    <text evidence="7">Lacks conserved residue(s) required for the propagation of feature annotation.</text>
</comment>
<name>A0A067FXE1_CITSI</name>
<sequence length="202" mass="23612">MFEGILVDIPFATFFLSKLKQKYNYLNDLPSLDPELYRHLIFLKHYEADISELELYFVILNNEYGEQTEEELLPGGKNIRVTNENVITFIHLVSNHRLNFQIRQQSSHFLRGFQQLIQKDWIDMFNEHELQLLISGSLDSLDFDDLRQNTNYVGGYHSVSCFSVILILLIEHTSGKCMGVNCSLISWNITLSMNSFYECSRL</sequence>
<dbReference type="InterPro" id="IPR035983">
    <property type="entry name" value="Hect_E3_ubiquitin_ligase"/>
</dbReference>
<evidence type="ECO:0000256" key="1">
    <source>
        <dbReference type="ARBA" id="ARBA00000885"/>
    </source>
</evidence>
<reference evidence="9 10" key="1">
    <citation type="submission" date="2014-04" db="EMBL/GenBank/DDBJ databases">
        <authorList>
            <consortium name="International Citrus Genome Consortium"/>
            <person name="Gmitter F."/>
            <person name="Chen C."/>
            <person name="Farmerie W."/>
            <person name="Harkins T."/>
            <person name="Desany B."/>
            <person name="Mohiuddin M."/>
            <person name="Kodira C."/>
            <person name="Borodovsky M."/>
            <person name="Lomsadze A."/>
            <person name="Burns P."/>
            <person name="Jenkins J."/>
            <person name="Prochnik S."/>
            <person name="Shu S."/>
            <person name="Chapman J."/>
            <person name="Pitluck S."/>
            <person name="Schmutz J."/>
            <person name="Rokhsar D."/>
        </authorList>
    </citation>
    <scope>NUCLEOTIDE SEQUENCE</scope>
</reference>
<evidence type="ECO:0000256" key="3">
    <source>
        <dbReference type="ARBA" id="ARBA00022679"/>
    </source>
</evidence>
<evidence type="ECO:0000256" key="6">
    <source>
        <dbReference type="ARBA" id="ARBA00061247"/>
    </source>
</evidence>
<evidence type="ECO:0000256" key="4">
    <source>
        <dbReference type="ARBA" id="ARBA00022786"/>
    </source>
</evidence>
<dbReference type="InterPro" id="IPR000569">
    <property type="entry name" value="HECT_dom"/>
</dbReference>
<gene>
    <name evidence="9" type="ORF">CISIN_1g0016881mg</name>
</gene>
<keyword evidence="10" id="KW-1185">Reference proteome</keyword>
<evidence type="ECO:0000313" key="10">
    <source>
        <dbReference type="Proteomes" id="UP000027120"/>
    </source>
</evidence>
<evidence type="ECO:0000313" key="9">
    <source>
        <dbReference type="EMBL" id="KDO72064.1"/>
    </source>
</evidence>
<dbReference type="PANTHER" id="PTHR45700:SF6">
    <property type="entry name" value="E3 UBIQUITIN-PROTEIN LIGASE UPL6"/>
    <property type="match status" value="1"/>
</dbReference>
<dbReference type="GO" id="GO:0000209">
    <property type="term" value="P:protein polyubiquitination"/>
    <property type="evidence" value="ECO:0007669"/>
    <property type="project" value="InterPro"/>
</dbReference>
<dbReference type="EMBL" id="KK784888">
    <property type="protein sequence ID" value="KDO72064.1"/>
    <property type="molecule type" value="Genomic_DNA"/>
</dbReference>
<dbReference type="GO" id="GO:0061630">
    <property type="term" value="F:ubiquitin protein ligase activity"/>
    <property type="evidence" value="ECO:0007669"/>
    <property type="project" value="UniProtKB-EC"/>
</dbReference>
<dbReference type="Proteomes" id="UP000027120">
    <property type="component" value="Unassembled WGS sequence"/>
</dbReference>
<comment type="function">
    <text evidence="5">Probable E3 ubiquitin-protein ligase which mediates ubiquitination and subsequent proteasomal degradation of target proteins.</text>
</comment>